<evidence type="ECO:0000259" key="5">
    <source>
        <dbReference type="PROSITE" id="PS51077"/>
    </source>
</evidence>
<dbReference type="SMART" id="SM00346">
    <property type="entry name" value="HTH_ICLR"/>
    <property type="match status" value="1"/>
</dbReference>
<organism evidence="7 8">
    <name type="scientific">Streptomyces antibioticus</name>
    <dbReference type="NCBI Taxonomy" id="1890"/>
    <lineage>
        <taxon>Bacteria</taxon>
        <taxon>Bacillati</taxon>
        <taxon>Actinomycetota</taxon>
        <taxon>Actinomycetes</taxon>
        <taxon>Kitasatosporales</taxon>
        <taxon>Streptomycetaceae</taxon>
        <taxon>Streptomyces</taxon>
    </lineage>
</organism>
<dbReference type="AlphaFoldDB" id="A0AAE6Y477"/>
<dbReference type="EMBL" id="CP050692">
    <property type="protein sequence ID" value="QIT42776.1"/>
    <property type="molecule type" value="Genomic_DNA"/>
</dbReference>
<dbReference type="PROSITE" id="PS51078">
    <property type="entry name" value="ICLR_ED"/>
    <property type="match status" value="1"/>
</dbReference>
<dbReference type="GO" id="GO:0003700">
    <property type="term" value="F:DNA-binding transcription factor activity"/>
    <property type="evidence" value="ECO:0007669"/>
    <property type="project" value="TreeGrafter"/>
</dbReference>
<dbReference type="Pfam" id="PF01614">
    <property type="entry name" value="IclR_C"/>
    <property type="match status" value="1"/>
</dbReference>
<keyword evidence="1" id="KW-0805">Transcription regulation</keyword>
<evidence type="ECO:0000256" key="2">
    <source>
        <dbReference type="ARBA" id="ARBA00023125"/>
    </source>
</evidence>
<dbReference type="InterPro" id="IPR005471">
    <property type="entry name" value="Tscrpt_reg_IclR_N"/>
</dbReference>
<dbReference type="PANTHER" id="PTHR30136">
    <property type="entry name" value="HELIX-TURN-HELIX TRANSCRIPTIONAL REGULATOR, ICLR FAMILY"/>
    <property type="match status" value="1"/>
</dbReference>
<feature type="domain" description="IclR-ED" evidence="6">
    <location>
        <begin position="88"/>
        <end position="274"/>
    </location>
</feature>
<evidence type="ECO:0000256" key="4">
    <source>
        <dbReference type="SAM" id="MobiDB-lite"/>
    </source>
</evidence>
<dbReference type="GO" id="GO:0045892">
    <property type="term" value="P:negative regulation of DNA-templated transcription"/>
    <property type="evidence" value="ECO:0007669"/>
    <property type="project" value="TreeGrafter"/>
</dbReference>
<dbReference type="Gene3D" id="1.10.10.10">
    <property type="entry name" value="Winged helix-like DNA-binding domain superfamily/Winged helix DNA-binding domain"/>
    <property type="match status" value="1"/>
</dbReference>
<dbReference type="InterPro" id="IPR029016">
    <property type="entry name" value="GAF-like_dom_sf"/>
</dbReference>
<sequence length="277" mass="28728">MTAPHTSPATSPDTPGPTPGPAAPERSVVGRTLSILAAFDRDNRILTLSDISRRSGLPVATVHRIVAKLHGWGALERCPDGGYCIGLRLWETAVLAPHSALVETVRPHLVTLHGQTAAAATVAIRDGRDSVCLAFVSDDPEPASCHGDPGTRIPLHATAVGHVLLAHARGAVRDEVCSAPLRAYTPATVTSPALLRERLADVRREGFAVVHGGLAPGRGGYAVPVRDSGGAVVAAVGVVGPVEVVRPERVAAQVAAAAALIQRDVREEGLRIADVDV</sequence>
<keyword evidence="2" id="KW-0238">DNA-binding</keyword>
<dbReference type="SUPFAM" id="SSF46785">
    <property type="entry name" value="Winged helix' DNA-binding domain"/>
    <property type="match status" value="1"/>
</dbReference>
<dbReference type="InterPro" id="IPR036388">
    <property type="entry name" value="WH-like_DNA-bd_sf"/>
</dbReference>
<dbReference type="Gene3D" id="3.30.450.40">
    <property type="match status" value="1"/>
</dbReference>
<dbReference type="PROSITE" id="PS51077">
    <property type="entry name" value="HTH_ICLR"/>
    <property type="match status" value="1"/>
</dbReference>
<dbReference type="Pfam" id="PF09339">
    <property type="entry name" value="HTH_IclR"/>
    <property type="match status" value="1"/>
</dbReference>
<feature type="region of interest" description="Disordered" evidence="4">
    <location>
        <begin position="1"/>
        <end position="27"/>
    </location>
</feature>
<reference evidence="7 8" key="1">
    <citation type="submission" date="2020-03" db="EMBL/GenBank/DDBJ databases">
        <title>Is there a link between lipid content and antibiotic production in Streptomyces?</title>
        <authorList>
            <person name="David M."/>
            <person name="Lejeune C."/>
            <person name="Abreu S."/>
            <person name="Thibessard A."/>
            <person name="Leblond P."/>
            <person name="Chaminade P."/>
            <person name="Virolle M.-J."/>
        </authorList>
    </citation>
    <scope>NUCLEOTIDE SEQUENCE [LARGE SCALE GENOMIC DNA]</scope>
    <source>
        <strain evidence="7 8">DSM 41481</strain>
    </source>
</reference>
<dbReference type="GO" id="GO:0003677">
    <property type="term" value="F:DNA binding"/>
    <property type="evidence" value="ECO:0007669"/>
    <property type="project" value="UniProtKB-KW"/>
</dbReference>
<accession>A0AAE6Y477</accession>
<evidence type="ECO:0000313" key="8">
    <source>
        <dbReference type="Proteomes" id="UP000502504"/>
    </source>
</evidence>
<evidence type="ECO:0000256" key="1">
    <source>
        <dbReference type="ARBA" id="ARBA00023015"/>
    </source>
</evidence>
<protein>
    <submittedName>
        <fullName evidence="7">IclR family transcriptional regulator</fullName>
    </submittedName>
</protein>
<dbReference type="PANTHER" id="PTHR30136:SF24">
    <property type="entry name" value="HTH-TYPE TRANSCRIPTIONAL REPRESSOR ALLR"/>
    <property type="match status" value="1"/>
</dbReference>
<dbReference type="SUPFAM" id="SSF55781">
    <property type="entry name" value="GAF domain-like"/>
    <property type="match status" value="1"/>
</dbReference>
<evidence type="ECO:0000313" key="7">
    <source>
        <dbReference type="EMBL" id="QIT42776.1"/>
    </source>
</evidence>
<name>A0AAE6Y477_STRAT</name>
<keyword evidence="3" id="KW-0804">Transcription</keyword>
<feature type="compositionally biased region" description="Low complexity" evidence="4">
    <location>
        <begin position="1"/>
        <end position="13"/>
    </location>
</feature>
<evidence type="ECO:0000256" key="3">
    <source>
        <dbReference type="ARBA" id="ARBA00023163"/>
    </source>
</evidence>
<dbReference type="RefSeq" id="WP_078632388.1">
    <property type="nucleotide sequence ID" value="NZ_CM007717.1"/>
</dbReference>
<gene>
    <name evidence="7" type="ORF">HCX60_03930</name>
</gene>
<dbReference type="InterPro" id="IPR036390">
    <property type="entry name" value="WH_DNA-bd_sf"/>
</dbReference>
<evidence type="ECO:0000259" key="6">
    <source>
        <dbReference type="PROSITE" id="PS51078"/>
    </source>
</evidence>
<feature type="domain" description="HTH iclR-type" evidence="5">
    <location>
        <begin position="26"/>
        <end position="87"/>
    </location>
</feature>
<dbReference type="InterPro" id="IPR014757">
    <property type="entry name" value="Tscrpt_reg_IclR_C"/>
</dbReference>
<proteinExistence type="predicted"/>
<dbReference type="Proteomes" id="UP000502504">
    <property type="component" value="Chromosome"/>
</dbReference>
<dbReference type="InterPro" id="IPR050707">
    <property type="entry name" value="HTH_MetabolicPath_Reg"/>
</dbReference>